<dbReference type="OrthoDB" id="9782128at2"/>
<reference evidence="3 4" key="1">
    <citation type="journal article" date="2011" name="J. Bacteriol.">
        <title>Genome sequence of Haloplasma contractile, an unusual contractile bacterium from a deep-sea anoxic brine lake.</title>
        <authorList>
            <person name="Antunes A."/>
            <person name="Alam I."/>
            <person name="El Dorry H."/>
            <person name="Siam R."/>
            <person name="Robertson A."/>
            <person name="Bajic V.B."/>
            <person name="Stingl U."/>
        </authorList>
    </citation>
    <scope>NUCLEOTIDE SEQUENCE [LARGE SCALE GENOMIC DNA]</scope>
    <source>
        <strain evidence="3 4">SSD-17B</strain>
    </source>
</reference>
<comment type="caution">
    <text evidence="3">The sequence shown here is derived from an EMBL/GenBank/DDBJ whole genome shotgun (WGS) entry which is preliminary data.</text>
</comment>
<accession>U2FGI8</accession>
<dbReference type="InterPro" id="IPR050275">
    <property type="entry name" value="PGM_Phosphatase"/>
</dbReference>
<dbReference type="Proteomes" id="UP000005707">
    <property type="component" value="Unassembled WGS sequence"/>
</dbReference>
<dbReference type="InterPro" id="IPR013078">
    <property type="entry name" value="His_Pase_superF_clade-1"/>
</dbReference>
<protein>
    <submittedName>
        <fullName evidence="3">Phosphoglycerate mutase protein</fullName>
    </submittedName>
</protein>
<dbReference type="AlphaFoldDB" id="U2FGI8"/>
<evidence type="ECO:0000313" key="3">
    <source>
        <dbReference type="EMBL" id="ERJ11985.1"/>
    </source>
</evidence>
<proteinExistence type="predicted"/>
<dbReference type="eggNOG" id="COG0406">
    <property type="taxonomic scope" value="Bacteria"/>
</dbReference>
<dbReference type="SMART" id="SM00855">
    <property type="entry name" value="PGAM"/>
    <property type="match status" value="1"/>
</dbReference>
<gene>
    <name evidence="3" type="ORF">HLPCO_001899</name>
</gene>
<dbReference type="RefSeq" id="WP_008827408.1">
    <property type="nucleotide sequence ID" value="NZ_AFNU02000006.1"/>
</dbReference>
<dbReference type="Gene3D" id="3.40.50.1240">
    <property type="entry name" value="Phosphoglycerate mutase-like"/>
    <property type="match status" value="1"/>
</dbReference>
<keyword evidence="4" id="KW-1185">Reference proteome</keyword>
<dbReference type="STRING" id="1033810.HLPCO_001899"/>
<dbReference type="CDD" id="cd07067">
    <property type="entry name" value="HP_PGM_like"/>
    <property type="match status" value="1"/>
</dbReference>
<feature type="active site" description="Tele-phosphohistidine intermediate" evidence="1">
    <location>
        <position position="8"/>
    </location>
</feature>
<sequence length="201" mass="23368">MKIYLTRHGKTEWNEAGKLQGQKDSALVEDGINNAKKLNKRLKNITFGCIYSSPLKRAFDTACYIRGEKDTPIVIKDSIKEMNFGSWEGVHHSIIKEEYTKDYDYFWNKPHLYEAKSGEGFNELIERVKRALTEIINETKSESILIVTHTVVIKAIYAIIEERTLDTFWDLPFIHDTSLTIIEVHEDRYTITLRADTTHLK</sequence>
<dbReference type="EMBL" id="AFNU02000006">
    <property type="protein sequence ID" value="ERJ11985.1"/>
    <property type="molecule type" value="Genomic_DNA"/>
</dbReference>
<dbReference type="PIRSF" id="PIRSF000709">
    <property type="entry name" value="6PFK_2-Ptase"/>
    <property type="match status" value="1"/>
</dbReference>
<evidence type="ECO:0000256" key="2">
    <source>
        <dbReference type="PIRSR" id="PIRSR613078-2"/>
    </source>
</evidence>
<dbReference type="InterPro" id="IPR029033">
    <property type="entry name" value="His_PPase_superfam"/>
</dbReference>
<dbReference type="PANTHER" id="PTHR48100">
    <property type="entry name" value="BROAD-SPECIFICITY PHOSPHATASE YOR283W-RELATED"/>
    <property type="match status" value="1"/>
</dbReference>
<reference evidence="3 4" key="2">
    <citation type="journal article" date="2013" name="PLoS ONE">
        <title>INDIGO - INtegrated Data Warehouse of MIcrobial GenOmes with Examples from the Red Sea Extremophiles.</title>
        <authorList>
            <person name="Alam I."/>
            <person name="Antunes A."/>
            <person name="Kamau A.A."/>
            <person name="Ba Alawi W."/>
            <person name="Kalkatawi M."/>
            <person name="Stingl U."/>
            <person name="Bajic V.B."/>
        </authorList>
    </citation>
    <scope>NUCLEOTIDE SEQUENCE [LARGE SCALE GENOMIC DNA]</scope>
    <source>
        <strain evidence="3 4">SSD-17B</strain>
    </source>
</reference>
<evidence type="ECO:0000313" key="4">
    <source>
        <dbReference type="Proteomes" id="UP000005707"/>
    </source>
</evidence>
<dbReference type="SUPFAM" id="SSF53254">
    <property type="entry name" value="Phosphoglycerate mutase-like"/>
    <property type="match status" value="1"/>
</dbReference>
<dbReference type="Pfam" id="PF00300">
    <property type="entry name" value="His_Phos_1"/>
    <property type="match status" value="1"/>
</dbReference>
<dbReference type="InParanoid" id="U2FGI8"/>
<dbReference type="PANTHER" id="PTHR48100:SF1">
    <property type="entry name" value="HISTIDINE PHOSPHATASE FAMILY PROTEIN-RELATED"/>
    <property type="match status" value="1"/>
</dbReference>
<dbReference type="GO" id="GO:0016791">
    <property type="term" value="F:phosphatase activity"/>
    <property type="evidence" value="ECO:0007669"/>
    <property type="project" value="TreeGrafter"/>
</dbReference>
<name>U2FGI8_9MOLU</name>
<organism evidence="3 4">
    <name type="scientific">Haloplasma contractile SSD-17B</name>
    <dbReference type="NCBI Taxonomy" id="1033810"/>
    <lineage>
        <taxon>Bacteria</taxon>
        <taxon>Bacillati</taxon>
        <taxon>Mycoplasmatota</taxon>
        <taxon>Mollicutes</taxon>
        <taxon>Haloplasmatales</taxon>
        <taxon>Haloplasmataceae</taxon>
        <taxon>Haloplasma</taxon>
    </lineage>
</organism>
<feature type="binding site" evidence="2">
    <location>
        <begin position="7"/>
        <end position="14"/>
    </location>
    <ligand>
        <name>substrate</name>
    </ligand>
</feature>
<feature type="active site" description="Proton donor/acceptor" evidence="1">
    <location>
        <position position="81"/>
    </location>
</feature>
<evidence type="ECO:0000256" key="1">
    <source>
        <dbReference type="PIRSR" id="PIRSR613078-1"/>
    </source>
</evidence>
<feature type="binding site" evidence="2">
    <location>
        <position position="57"/>
    </location>
    <ligand>
        <name>substrate</name>
    </ligand>
</feature>
<dbReference type="GO" id="GO:0005737">
    <property type="term" value="C:cytoplasm"/>
    <property type="evidence" value="ECO:0007669"/>
    <property type="project" value="TreeGrafter"/>
</dbReference>